<dbReference type="Proteomes" id="UP000580043">
    <property type="component" value="Unassembled WGS sequence"/>
</dbReference>
<dbReference type="InterPro" id="IPR012349">
    <property type="entry name" value="Split_barrel_FMN-bd"/>
</dbReference>
<dbReference type="Gene3D" id="2.30.110.10">
    <property type="entry name" value="Electron Transport, Fmn-binding Protein, Chain A"/>
    <property type="match status" value="1"/>
</dbReference>
<dbReference type="SUPFAM" id="SSF50475">
    <property type="entry name" value="FMN-binding split barrel"/>
    <property type="match status" value="1"/>
</dbReference>
<keyword evidence="4" id="KW-1185">Reference proteome</keyword>
<evidence type="ECO:0000313" key="3">
    <source>
        <dbReference type="EMBL" id="NML27962.1"/>
    </source>
</evidence>
<proteinExistence type="predicted"/>
<dbReference type="Pfam" id="PF01613">
    <property type="entry name" value="Flavin_Reduct"/>
    <property type="match status" value="1"/>
</dbReference>
<evidence type="ECO:0000313" key="4">
    <source>
        <dbReference type="Proteomes" id="UP000580043"/>
    </source>
</evidence>
<evidence type="ECO:0000259" key="2">
    <source>
        <dbReference type="SMART" id="SM00903"/>
    </source>
</evidence>
<reference evidence="3 4" key="1">
    <citation type="submission" date="2020-04" db="EMBL/GenBank/DDBJ databases">
        <title>Zoogloea sp. G-4-1-14 isolated from soil.</title>
        <authorList>
            <person name="Dahal R.H."/>
        </authorList>
    </citation>
    <scope>NUCLEOTIDE SEQUENCE [LARGE SCALE GENOMIC DNA]</scope>
    <source>
        <strain evidence="3 4">G-4-1-14</strain>
    </source>
</reference>
<dbReference type="RefSeq" id="WP_169147495.1">
    <property type="nucleotide sequence ID" value="NZ_JABBGA010000020.1"/>
</dbReference>
<protein>
    <submittedName>
        <fullName evidence="3">Flavin reductase family protein</fullName>
    </submittedName>
</protein>
<dbReference type="GO" id="GO:0042602">
    <property type="term" value="F:riboflavin reductase (NADPH) activity"/>
    <property type="evidence" value="ECO:0007669"/>
    <property type="project" value="TreeGrafter"/>
</dbReference>
<gene>
    <name evidence="3" type="ORF">HHL15_19565</name>
</gene>
<dbReference type="GO" id="GO:0010181">
    <property type="term" value="F:FMN binding"/>
    <property type="evidence" value="ECO:0007669"/>
    <property type="project" value="InterPro"/>
</dbReference>
<feature type="domain" description="Flavin reductase like" evidence="2">
    <location>
        <begin position="11"/>
        <end position="156"/>
    </location>
</feature>
<dbReference type="PANTHER" id="PTHR30466:SF1">
    <property type="entry name" value="FMN REDUCTASE (NADH) RUTF"/>
    <property type="match status" value="1"/>
</dbReference>
<dbReference type="AlphaFoldDB" id="A0A848G9Y4"/>
<name>A0A848G9Y4_9RHOO</name>
<keyword evidence="1" id="KW-0560">Oxidoreductase</keyword>
<dbReference type="GO" id="GO:0006208">
    <property type="term" value="P:pyrimidine nucleobase catabolic process"/>
    <property type="evidence" value="ECO:0007669"/>
    <property type="project" value="TreeGrafter"/>
</dbReference>
<accession>A0A848G9Y4</accession>
<dbReference type="InterPro" id="IPR002563">
    <property type="entry name" value="Flavin_Rdtase-like_dom"/>
</dbReference>
<dbReference type="InterPro" id="IPR050268">
    <property type="entry name" value="NADH-dep_flavin_reductase"/>
</dbReference>
<dbReference type="SMART" id="SM00903">
    <property type="entry name" value="Flavin_Reduct"/>
    <property type="match status" value="1"/>
</dbReference>
<organism evidence="3 4">
    <name type="scientific">Zoogloea dura</name>
    <dbReference type="NCBI Taxonomy" id="2728840"/>
    <lineage>
        <taxon>Bacteria</taxon>
        <taxon>Pseudomonadati</taxon>
        <taxon>Pseudomonadota</taxon>
        <taxon>Betaproteobacteria</taxon>
        <taxon>Rhodocyclales</taxon>
        <taxon>Zoogloeaceae</taxon>
        <taxon>Zoogloea</taxon>
    </lineage>
</organism>
<dbReference type="EMBL" id="JABBGA010000020">
    <property type="protein sequence ID" value="NML27962.1"/>
    <property type="molecule type" value="Genomic_DNA"/>
</dbReference>
<evidence type="ECO:0000256" key="1">
    <source>
        <dbReference type="ARBA" id="ARBA00023002"/>
    </source>
</evidence>
<sequence>MIDAAELRSALGRFATGVTIITTRSTSGEAVGVTASSFNAVSLDPPLILWSLGRNAFSHPIFEAASHFAVHVLGDDQRDLSNRFARASSAKFEGLATREGLGGVPLLGNCAAVFECSTEHRYAGGDHLILVGRVLRLDQGPAERPPLLFHQGRYAALAGETSTV</sequence>
<dbReference type="PANTHER" id="PTHR30466">
    <property type="entry name" value="FLAVIN REDUCTASE"/>
    <property type="match status" value="1"/>
</dbReference>
<comment type="caution">
    <text evidence="3">The sequence shown here is derived from an EMBL/GenBank/DDBJ whole genome shotgun (WGS) entry which is preliminary data.</text>
</comment>